<organism evidence="1 2">
    <name type="scientific">Adhaeretor mobilis</name>
    <dbReference type="NCBI Taxonomy" id="1930276"/>
    <lineage>
        <taxon>Bacteria</taxon>
        <taxon>Pseudomonadati</taxon>
        <taxon>Planctomycetota</taxon>
        <taxon>Planctomycetia</taxon>
        <taxon>Pirellulales</taxon>
        <taxon>Lacipirellulaceae</taxon>
        <taxon>Adhaeretor</taxon>
    </lineage>
</organism>
<evidence type="ECO:0000313" key="1">
    <source>
        <dbReference type="EMBL" id="QDS97792.1"/>
    </source>
</evidence>
<sequence length="151" mass="17279">MMVRTGITSFYGRRPLPEFLFDDFKRIAYGCATPCGYAVTALTERGLTPNFHTAALENGNDRVHLLGHSSYRIIAFANPREDYSCELSFRDLPVIAEALRQMFPDVTIATVEELSRPVTKTELELLDRAEIEQVKYWKPVTVGELAFNWWD</sequence>
<keyword evidence="2" id="KW-1185">Reference proteome</keyword>
<name>A0A517MSD3_9BACT</name>
<accession>A0A517MSD3</accession>
<dbReference type="Proteomes" id="UP000319852">
    <property type="component" value="Chromosome"/>
</dbReference>
<gene>
    <name evidence="1" type="ORF">HG15A2_10590</name>
</gene>
<dbReference type="EMBL" id="CP036263">
    <property type="protein sequence ID" value="QDS97792.1"/>
    <property type="molecule type" value="Genomic_DNA"/>
</dbReference>
<reference evidence="1 2" key="1">
    <citation type="submission" date="2019-02" db="EMBL/GenBank/DDBJ databases">
        <title>Deep-cultivation of Planctomycetes and their phenomic and genomic characterization uncovers novel biology.</title>
        <authorList>
            <person name="Wiegand S."/>
            <person name="Jogler M."/>
            <person name="Boedeker C."/>
            <person name="Pinto D."/>
            <person name="Vollmers J."/>
            <person name="Rivas-Marin E."/>
            <person name="Kohn T."/>
            <person name="Peeters S.H."/>
            <person name="Heuer A."/>
            <person name="Rast P."/>
            <person name="Oberbeckmann S."/>
            <person name="Bunk B."/>
            <person name="Jeske O."/>
            <person name="Meyerdierks A."/>
            <person name="Storesund J.E."/>
            <person name="Kallscheuer N."/>
            <person name="Luecker S."/>
            <person name="Lage O.M."/>
            <person name="Pohl T."/>
            <person name="Merkel B.J."/>
            <person name="Hornburger P."/>
            <person name="Mueller R.-W."/>
            <person name="Bruemmer F."/>
            <person name="Labrenz M."/>
            <person name="Spormann A.M."/>
            <person name="Op den Camp H."/>
            <person name="Overmann J."/>
            <person name="Amann R."/>
            <person name="Jetten M.S.M."/>
            <person name="Mascher T."/>
            <person name="Medema M.H."/>
            <person name="Devos D.P."/>
            <person name="Kaster A.-K."/>
            <person name="Ovreas L."/>
            <person name="Rohde M."/>
            <person name="Galperin M.Y."/>
            <person name="Jogler C."/>
        </authorList>
    </citation>
    <scope>NUCLEOTIDE SEQUENCE [LARGE SCALE GENOMIC DNA]</scope>
    <source>
        <strain evidence="1 2">HG15A2</strain>
    </source>
</reference>
<protein>
    <submittedName>
        <fullName evidence="1">Uncharacterized protein</fullName>
    </submittedName>
</protein>
<proteinExistence type="predicted"/>
<evidence type="ECO:0000313" key="2">
    <source>
        <dbReference type="Proteomes" id="UP000319852"/>
    </source>
</evidence>
<dbReference type="KEGG" id="amob:HG15A2_10590"/>
<dbReference type="AlphaFoldDB" id="A0A517MSD3"/>